<keyword evidence="1" id="KW-1133">Transmembrane helix</keyword>
<feature type="transmembrane region" description="Helical" evidence="1">
    <location>
        <begin position="124"/>
        <end position="142"/>
    </location>
</feature>
<evidence type="ECO:0000313" key="2">
    <source>
        <dbReference type="EMBL" id="TDR45832.1"/>
    </source>
</evidence>
<evidence type="ECO:0000256" key="1">
    <source>
        <dbReference type="SAM" id="Phobius"/>
    </source>
</evidence>
<feature type="transmembrane region" description="Helical" evidence="1">
    <location>
        <begin position="180"/>
        <end position="212"/>
    </location>
</feature>
<evidence type="ECO:0008006" key="4">
    <source>
        <dbReference type="Google" id="ProtNLM"/>
    </source>
</evidence>
<evidence type="ECO:0000313" key="3">
    <source>
        <dbReference type="Proteomes" id="UP000295293"/>
    </source>
</evidence>
<sequence>MSAAAPGWRERAGVDLPGRLLAGTFLAAAALYLLTAFCAVVNFAWLQPLFDQFRLYDIYLSQPFPDNVLQLENGHRPIVPALLRLAEIHAFAANQKLQVVLGTGFAFATALTLALLAWRAPLPLPARAAGVLASVIGVLWLANARMLLHGNEAVHAYLVALCVVSAALCCYRAGRDNATLWLGLASLCCGLATFSFGGGIASFVAAILLAWLQRVNLRALLLPAVTLFACIGVYLFVLPGDASVREQLDMRPLALAGMTARWLSSPWIVAWLGLGDADLYGWAQDYVRAQPLSAAMIALAEAPQRWTGLRWTQTGSVGIGAAGIATFGLLLLRRLRQREKPDRLETVALGLCLFALATALVVCLGRLQYLQQWPMQAFADRYLVWPCLFWLGLALLLLRSIATHLGKAALHWALLPWLILPAIAWPAHELWTGWGASVYRNLQQSAASARADALDERHFGSNPAVAADVTLRTLQFFRNRRLAMYAEPGSDWLGQQFRGGLQAAGTRIAAHAHTREALRDMRDGSPIAHFDGWISSGVRAAHKTGELVVLDADSYVVGFAEFSFIQPMAAALRLDLPRKRGYDGYIRHYDPAARYRLVLLRDLDADGVLLYEF</sequence>
<keyword evidence="3" id="KW-1185">Reference proteome</keyword>
<feature type="transmembrane region" description="Helical" evidence="1">
    <location>
        <begin position="382"/>
        <end position="402"/>
    </location>
</feature>
<protein>
    <recommendedName>
        <fullName evidence="4">Dolichyl-phosphate-mannose-protein mannosyltransferase</fullName>
    </recommendedName>
</protein>
<feature type="transmembrane region" description="Helical" evidence="1">
    <location>
        <begin position="409"/>
        <end position="427"/>
    </location>
</feature>
<dbReference type="EMBL" id="SNZH01000004">
    <property type="protein sequence ID" value="TDR45832.1"/>
    <property type="molecule type" value="Genomic_DNA"/>
</dbReference>
<dbReference type="Proteomes" id="UP000295293">
    <property type="component" value="Unassembled WGS sequence"/>
</dbReference>
<organism evidence="2 3">
    <name type="scientific">Tahibacter aquaticus</name>
    <dbReference type="NCBI Taxonomy" id="520092"/>
    <lineage>
        <taxon>Bacteria</taxon>
        <taxon>Pseudomonadati</taxon>
        <taxon>Pseudomonadota</taxon>
        <taxon>Gammaproteobacteria</taxon>
        <taxon>Lysobacterales</taxon>
        <taxon>Rhodanobacteraceae</taxon>
        <taxon>Tahibacter</taxon>
    </lineage>
</organism>
<gene>
    <name evidence="2" type="ORF">DFR29_104262</name>
</gene>
<comment type="caution">
    <text evidence="2">The sequence shown here is derived from an EMBL/GenBank/DDBJ whole genome shotgun (WGS) entry which is preliminary data.</text>
</comment>
<name>A0A4R6Z2L9_9GAMM</name>
<accession>A0A4R6Z2L9</accession>
<keyword evidence="1" id="KW-0472">Membrane</keyword>
<proteinExistence type="predicted"/>
<dbReference type="RefSeq" id="WP_133818194.1">
    <property type="nucleotide sequence ID" value="NZ_SNZH01000004.1"/>
</dbReference>
<feature type="transmembrane region" description="Helical" evidence="1">
    <location>
        <begin position="154"/>
        <end position="174"/>
    </location>
</feature>
<feature type="transmembrane region" description="Helical" evidence="1">
    <location>
        <begin position="20"/>
        <end position="46"/>
    </location>
</feature>
<dbReference type="OrthoDB" id="5950835at2"/>
<keyword evidence="1" id="KW-0812">Transmembrane</keyword>
<feature type="transmembrane region" description="Helical" evidence="1">
    <location>
        <begin position="311"/>
        <end position="332"/>
    </location>
</feature>
<feature type="transmembrane region" description="Helical" evidence="1">
    <location>
        <begin position="99"/>
        <end position="118"/>
    </location>
</feature>
<feature type="transmembrane region" description="Helical" evidence="1">
    <location>
        <begin position="219"/>
        <end position="237"/>
    </location>
</feature>
<dbReference type="AlphaFoldDB" id="A0A4R6Z2L9"/>
<reference evidence="2 3" key="1">
    <citation type="submission" date="2019-03" db="EMBL/GenBank/DDBJ databases">
        <title>Genomic Encyclopedia of Type Strains, Phase IV (KMG-IV): sequencing the most valuable type-strain genomes for metagenomic binning, comparative biology and taxonomic classification.</title>
        <authorList>
            <person name="Goeker M."/>
        </authorList>
    </citation>
    <scope>NUCLEOTIDE SEQUENCE [LARGE SCALE GENOMIC DNA]</scope>
    <source>
        <strain evidence="2 3">DSM 21667</strain>
    </source>
</reference>
<feature type="transmembrane region" description="Helical" evidence="1">
    <location>
        <begin position="344"/>
        <end position="370"/>
    </location>
</feature>